<proteinExistence type="predicted"/>
<reference evidence="1" key="1">
    <citation type="submission" date="2014-11" db="EMBL/GenBank/DDBJ databases">
        <authorList>
            <person name="Amaro Gonzalez C."/>
        </authorList>
    </citation>
    <scope>NUCLEOTIDE SEQUENCE</scope>
</reference>
<name>A0A0E9P5P5_ANGAN</name>
<accession>A0A0E9P5P5</accession>
<organism evidence="1">
    <name type="scientific">Anguilla anguilla</name>
    <name type="common">European freshwater eel</name>
    <name type="synonym">Muraena anguilla</name>
    <dbReference type="NCBI Taxonomy" id="7936"/>
    <lineage>
        <taxon>Eukaryota</taxon>
        <taxon>Metazoa</taxon>
        <taxon>Chordata</taxon>
        <taxon>Craniata</taxon>
        <taxon>Vertebrata</taxon>
        <taxon>Euteleostomi</taxon>
        <taxon>Actinopterygii</taxon>
        <taxon>Neopterygii</taxon>
        <taxon>Teleostei</taxon>
        <taxon>Anguilliformes</taxon>
        <taxon>Anguillidae</taxon>
        <taxon>Anguilla</taxon>
    </lineage>
</organism>
<dbReference type="AlphaFoldDB" id="A0A0E9P5P5"/>
<evidence type="ECO:0000313" key="1">
    <source>
        <dbReference type="EMBL" id="JAG99364.1"/>
    </source>
</evidence>
<reference evidence="1" key="2">
    <citation type="journal article" date="2015" name="Fish Shellfish Immunol.">
        <title>Early steps in the European eel (Anguilla anguilla)-Vibrio vulnificus interaction in the gills: Role of the RtxA13 toxin.</title>
        <authorList>
            <person name="Callol A."/>
            <person name="Pajuelo D."/>
            <person name="Ebbesson L."/>
            <person name="Teles M."/>
            <person name="MacKenzie S."/>
            <person name="Amaro C."/>
        </authorList>
    </citation>
    <scope>NUCLEOTIDE SEQUENCE</scope>
</reference>
<protein>
    <submittedName>
        <fullName evidence="1">Uncharacterized protein</fullName>
    </submittedName>
</protein>
<sequence>MKEQKQQMYVSQRTCYCAYLKATFFLLPRACLS</sequence>
<dbReference type="EMBL" id="GBXM01109212">
    <property type="protein sequence ID" value="JAG99364.1"/>
    <property type="molecule type" value="Transcribed_RNA"/>
</dbReference>